<keyword evidence="2" id="KW-1185">Reference proteome</keyword>
<name>A0AAE0YPC4_9GAST</name>
<dbReference type="AlphaFoldDB" id="A0AAE0YPC4"/>
<protein>
    <submittedName>
        <fullName evidence="1">Uncharacterized protein</fullName>
    </submittedName>
</protein>
<comment type="caution">
    <text evidence="1">The sequence shown here is derived from an EMBL/GenBank/DDBJ whole genome shotgun (WGS) entry which is preliminary data.</text>
</comment>
<reference evidence="1" key="1">
    <citation type="journal article" date="2023" name="G3 (Bethesda)">
        <title>A reference genome for the long-term kleptoplast-retaining sea slug Elysia crispata morphotype clarki.</title>
        <authorList>
            <person name="Eastman K.E."/>
            <person name="Pendleton A.L."/>
            <person name="Shaikh M.A."/>
            <person name="Suttiyut T."/>
            <person name="Ogas R."/>
            <person name="Tomko P."/>
            <person name="Gavelis G."/>
            <person name="Widhalm J.R."/>
            <person name="Wisecaver J.H."/>
        </authorList>
    </citation>
    <scope>NUCLEOTIDE SEQUENCE</scope>
    <source>
        <strain evidence="1">ECLA1</strain>
    </source>
</reference>
<gene>
    <name evidence="1" type="ORF">RRG08_024404</name>
</gene>
<dbReference type="Proteomes" id="UP001283361">
    <property type="component" value="Unassembled WGS sequence"/>
</dbReference>
<evidence type="ECO:0000313" key="2">
    <source>
        <dbReference type="Proteomes" id="UP001283361"/>
    </source>
</evidence>
<dbReference type="EMBL" id="JAWDGP010005718">
    <property type="protein sequence ID" value="KAK3753126.1"/>
    <property type="molecule type" value="Genomic_DNA"/>
</dbReference>
<evidence type="ECO:0000313" key="1">
    <source>
        <dbReference type="EMBL" id="KAK3753126.1"/>
    </source>
</evidence>
<accession>A0AAE0YPC4</accession>
<dbReference type="Gene3D" id="3.40.50.11350">
    <property type="match status" value="1"/>
</dbReference>
<proteinExistence type="predicted"/>
<organism evidence="1 2">
    <name type="scientific">Elysia crispata</name>
    <name type="common">lettuce slug</name>
    <dbReference type="NCBI Taxonomy" id="231223"/>
    <lineage>
        <taxon>Eukaryota</taxon>
        <taxon>Metazoa</taxon>
        <taxon>Spiralia</taxon>
        <taxon>Lophotrochozoa</taxon>
        <taxon>Mollusca</taxon>
        <taxon>Gastropoda</taxon>
        <taxon>Heterobranchia</taxon>
        <taxon>Euthyneura</taxon>
        <taxon>Panpulmonata</taxon>
        <taxon>Sacoglossa</taxon>
        <taxon>Placobranchoidea</taxon>
        <taxon>Plakobranchidae</taxon>
        <taxon>Elysia</taxon>
    </lineage>
</organism>
<sequence length="445" mass="50341">MVASLVLFTSWQKRLTVPQAQASNNTHVEDSNVNSLPSDIIGFGDGMSKSSVDTRKAVKEDEQKRQGFSSPLNPGRVQQDLASLSGSFSLRRRFLMWDHANETLMSTIGRDHVTAPEKYLIYRCDMERMSFCGGWADRVKGALLTYVIANLTGRVFKVEMLKPPCNLLRYVAPNLVNWSLPVSFYENVSKKDSWAISKVDSVRFLASIHRTNFTEMIEEKGAKYTYFKANLDYSEGLRKSELYSSQLSWMANLSNAQILSTLYKRVFQLSKALKQRIGVFIQRTLPTARHRLVCAHVRMGANPTTPNDSVVRFHEASLAVIWKFLAKHSKTDEDKIFFMSDSENVVRLAKAQPFSHRMVDTGGPINHIDRSSSLNTEDRCAGLEKLLFDQHVLMQCDVLLISLSGVSRMAAYIRDSDDGLYCLLKKGNIVPCKPGNIRKLYRIMG</sequence>